<accession>A0A813PRT6</accession>
<protein>
    <recommendedName>
        <fullName evidence="1">Mon2/Sec7/BIG1-like HDS domain-containing protein</fullName>
    </recommendedName>
</protein>
<sequence>MKERVGRDSSNRKVMNNDWLNAVKQEAEKTNKFLLKEFCQQLLDYLSQGKNNIHFGREKCIEFIGCCLEKEAPQICLHAIHGFEFLVSEEENCTKCSIQDKHDFILYIIDSFQNASPLIERECVNGIRIILNFIRSYNDILTVPILYDNTLLDPNEIEYFSSLLILVEYHTSLIDNLSESPDRMLQRIFVLELHDLMTSLLPRNIRFYQPFIDFVWKKYSPGVLSFLGSPIIDVRCVTIILKLVFFISPLYALRSVSETHIHRLTLCQTVNERMDLLIVLKELLNASTLISLIFPPWIINQSTIQEQVIDDSDLSLFRKILSIIIDCTSSDDRLLVNKAYQCLNHCLEQLFNFISQPKFHQDEQRHIYRTYLKYGCYVIGPPVNTDDFIAHMKNEQENDNNSNDDEKNLSLSSSSTTTERVMFYLHHLKLLLKTIKVMNVADFDDALLQFSSFISSEYTSKTSNSSASDIIVANADGIYAATIWVLWYGLHRHIQQLFGPINGNHITYSKTSFMSDIMNCGMMIYIDPEWMNNLYEQCHDNFDFMQYVPEQSKVILYQMFSEIRQFNIPAVNSIQICGLTEIRQAKCIGVYAVMLNISHALDFFQSEFQSSITNDNMINARLIETHQLVFSGLKVLFKLAVVTGHSNSACSVLQRVLQIIEHNFDIKINYTNDLLILKRQPQYHSNKITGKHKQYHLHYGDVMAISFILELIIKDIQICPSVMYKFILRCCIYLLMLEQICCSVTKDKTTLTDAERLETNENTFPSATNTSSLLQLAAIDKTGHINEKFCAPILQALSRRVDKLYNVATRLLDLDSLLEFLEQLRVLGVTQLTKEDNSFHHSSTDFFPINVIIDKLGEMSLDIITSLRPRYHVCKVWSFISQLFIQIATHKDIGIAKRSINHMHTHLRSYLSVRPEYKNFHMNEEFFKPFEHLICTEQCDSIVENQIFNSICELVEFNTNNIKSGWRSIFACLKTVRIEQKQQNVHATDENKFELRRMNASVEILAAFINCDNLNVISSAAIDCLSCLFRYLREPDPWTSEKNGSFDELSEQDSHSTDIRNKIEMIIPALNMLTKFMHIFIDCYSSPSSQYIFSTKKRSRYFESISFTYCTFINYSSDFLTHIALLNEDFFLNEFNKIDLQEQIMDFLQMFEKNLEKDIKYLSEDFDSIDKTHLLSVWSYMIEGLTDTIFSCPNRYIIKIIDHYFEILTKTSENVNYQFSIYLVVCVIIPLVQSFVCSTFLKKPSLRKSSLFRGSLTLFNNIRMTSTAWRLFMGNLLEHVIQIFDRSSVIDKYHYILFDTFLSMLNDWLVVSNEYLGRLAISCIKHLLTNLSMKFDENLSLICCKNIRHAILLTSMPTEYIIHEFNVLSADDLLLNVQLYTKDGSLLTSHDNDNMIFLLCKQLFNEQSTLQSINDNNDRKLFRFIFRLSDNKTLTNEIDMQTFVFSNYFHTQLIHIIGEILLNNNKFTESPILYYLLSCLTYTIDLCERYETNNIGLKCLLQQLFSYEIPITFYHLKRIAFQYLIDILLKNIDIMSVELWKQQQPLKSNEMNHCTENAIPLPDDDSASSICSTSSLQSTTPSVLSKKTSNIIDKGFFSNFSSYLYRCSMNNSTNQLTILKMLSDSIADTIYKYSNEYEKIMNQQNEDMQPSHSTVSTTVPCSHEIGFYLLRADQDLIDKFIPDQQQQKQANSELQNTLNNSSINKNTNLSKNMFPLQDETQYFIVTEHMMNQAMNEYKLRKTEISAPPLRKMSTSIQRESRTPSLSSPLSVISHPFPIPFISSSLDESKISLKPFNIHNLTSKTLTSSMKLYIDGWNNLCLYLAKYLHTKNDYRFLLPIFERWLFILATNASNRELKNILLDMLVNLGKEK</sequence>
<name>A0A813PRT6_9BILA</name>
<comment type="caution">
    <text evidence="2">The sequence shown here is derived from an EMBL/GenBank/DDBJ whole genome shotgun (WGS) entry which is preliminary data.</text>
</comment>
<gene>
    <name evidence="2" type="ORF">GPM918_LOCUS1069</name>
    <name evidence="3" type="ORF">SRO942_LOCUS1069</name>
</gene>
<evidence type="ECO:0000313" key="3">
    <source>
        <dbReference type="EMBL" id="CAF3535392.1"/>
    </source>
</evidence>
<evidence type="ECO:0000313" key="4">
    <source>
        <dbReference type="Proteomes" id="UP000663829"/>
    </source>
</evidence>
<dbReference type="InterPro" id="IPR015403">
    <property type="entry name" value="Mon2/Sec7/BIG1-like_HDS"/>
</dbReference>
<dbReference type="Proteomes" id="UP000681722">
    <property type="component" value="Unassembled WGS sequence"/>
</dbReference>
<evidence type="ECO:0000313" key="2">
    <source>
        <dbReference type="EMBL" id="CAF0755140.1"/>
    </source>
</evidence>
<dbReference type="OrthoDB" id="10002886at2759"/>
<dbReference type="EMBL" id="CAJNOQ010000092">
    <property type="protein sequence ID" value="CAF0755140.1"/>
    <property type="molecule type" value="Genomic_DNA"/>
</dbReference>
<keyword evidence="4" id="KW-1185">Reference proteome</keyword>
<dbReference type="Proteomes" id="UP000663829">
    <property type="component" value="Unassembled WGS sequence"/>
</dbReference>
<dbReference type="EMBL" id="CAJOBC010000092">
    <property type="protein sequence ID" value="CAF3535392.1"/>
    <property type="molecule type" value="Genomic_DNA"/>
</dbReference>
<dbReference type="Pfam" id="PF09324">
    <property type="entry name" value="Sec7-like_HDS"/>
    <property type="match status" value="1"/>
</dbReference>
<proteinExistence type="predicted"/>
<reference evidence="2" key="1">
    <citation type="submission" date="2021-02" db="EMBL/GenBank/DDBJ databases">
        <authorList>
            <person name="Nowell W R."/>
        </authorList>
    </citation>
    <scope>NUCLEOTIDE SEQUENCE</scope>
</reference>
<organism evidence="2 4">
    <name type="scientific">Didymodactylos carnosus</name>
    <dbReference type="NCBI Taxonomy" id="1234261"/>
    <lineage>
        <taxon>Eukaryota</taxon>
        <taxon>Metazoa</taxon>
        <taxon>Spiralia</taxon>
        <taxon>Gnathifera</taxon>
        <taxon>Rotifera</taxon>
        <taxon>Eurotatoria</taxon>
        <taxon>Bdelloidea</taxon>
        <taxon>Philodinida</taxon>
        <taxon>Philodinidae</taxon>
        <taxon>Didymodactylos</taxon>
    </lineage>
</organism>
<feature type="domain" description="Mon2/Sec7/BIG1-like HDS" evidence="1">
    <location>
        <begin position="915"/>
        <end position="986"/>
    </location>
</feature>
<evidence type="ECO:0000259" key="1">
    <source>
        <dbReference type="Pfam" id="PF09324"/>
    </source>
</evidence>